<dbReference type="SUPFAM" id="SSF54373">
    <property type="entry name" value="FAD-linked reductases, C-terminal domain"/>
    <property type="match status" value="1"/>
</dbReference>
<comment type="caution">
    <text evidence="2">The sequence shown here is derived from an EMBL/GenBank/DDBJ whole genome shotgun (WGS) entry which is preliminary data.</text>
</comment>
<protein>
    <submittedName>
        <fullName evidence="2">Oxygen-dependent protoporphyrinogen oxidase</fullName>
    </submittedName>
</protein>
<dbReference type="InterPro" id="IPR036188">
    <property type="entry name" value="FAD/NAD-bd_sf"/>
</dbReference>
<dbReference type="Proteomes" id="UP001357485">
    <property type="component" value="Unassembled WGS sequence"/>
</dbReference>
<proteinExistence type="predicted"/>
<dbReference type="Pfam" id="PF01593">
    <property type="entry name" value="Amino_oxidase"/>
    <property type="match status" value="1"/>
</dbReference>
<dbReference type="PANTHER" id="PTHR42923">
    <property type="entry name" value="PROTOPORPHYRINOGEN OXIDASE"/>
    <property type="match status" value="1"/>
</dbReference>
<feature type="domain" description="Amine oxidase" evidence="1">
    <location>
        <begin position="3"/>
        <end position="267"/>
    </location>
</feature>
<dbReference type="Gene3D" id="3.50.50.60">
    <property type="entry name" value="FAD/NAD(P)-binding domain"/>
    <property type="match status" value="1"/>
</dbReference>
<dbReference type="SUPFAM" id="SSF51905">
    <property type="entry name" value="FAD/NAD(P)-binding domain"/>
    <property type="match status" value="1"/>
</dbReference>
<accession>A0ABR0LN95</accession>
<evidence type="ECO:0000313" key="3">
    <source>
        <dbReference type="Proteomes" id="UP001357485"/>
    </source>
</evidence>
<sequence length="299" mass="32497">MAECSVFTFRNGLGQLVERLDSKLRSSPNISWRTNTAIKSIRMLKDKRKVQLETTADEPAILPDYVISTLFSKTLAALCHREDDLIIASLPSLARARAVTVMVVNLYYSTPYLAPAGFGYLIPRTIPYAQNPERALGVVFDSEYSPIASAVAPDSPAQDSVAGTKLTVMLGGHWWDDWTSYPSPEEGLQMAKDVLARHLGITEQPAASNVGLQKDCIPQYTLGHDDAMAAAHTKLLVGFCGQLRVAGNSYTGVGVNDCVRAAWDVARGLTSSNASSNTGLEYFLRKEGSELVDVPEDLL</sequence>
<gene>
    <name evidence="2" type="primary">HEM14_2</name>
    <name evidence="2" type="ORF">LTR16_004271</name>
</gene>
<evidence type="ECO:0000313" key="2">
    <source>
        <dbReference type="EMBL" id="KAK5200968.1"/>
    </source>
</evidence>
<dbReference type="InterPro" id="IPR002937">
    <property type="entry name" value="Amino_oxidase"/>
</dbReference>
<reference evidence="2 3" key="1">
    <citation type="submission" date="2023-08" db="EMBL/GenBank/DDBJ databases">
        <title>Black Yeasts Isolated from many extreme environments.</title>
        <authorList>
            <person name="Coleine C."/>
            <person name="Stajich J.E."/>
            <person name="Selbmann L."/>
        </authorList>
    </citation>
    <scope>NUCLEOTIDE SEQUENCE [LARGE SCALE GENOMIC DNA]</scope>
    <source>
        <strain evidence="2 3">CCFEE 536</strain>
    </source>
</reference>
<keyword evidence="3" id="KW-1185">Reference proteome</keyword>
<organism evidence="2 3">
    <name type="scientific">Cryomyces antarcticus</name>
    <dbReference type="NCBI Taxonomy" id="329879"/>
    <lineage>
        <taxon>Eukaryota</taxon>
        <taxon>Fungi</taxon>
        <taxon>Dikarya</taxon>
        <taxon>Ascomycota</taxon>
        <taxon>Pezizomycotina</taxon>
        <taxon>Dothideomycetes</taxon>
        <taxon>Dothideomycetes incertae sedis</taxon>
        <taxon>Cryomyces</taxon>
    </lineage>
</organism>
<evidence type="ECO:0000259" key="1">
    <source>
        <dbReference type="Pfam" id="PF01593"/>
    </source>
</evidence>
<dbReference type="InterPro" id="IPR050464">
    <property type="entry name" value="Zeta_carotene_desat/Oxidored"/>
</dbReference>
<name>A0ABR0LN95_9PEZI</name>
<dbReference type="EMBL" id="JAVRRA010016958">
    <property type="protein sequence ID" value="KAK5200968.1"/>
    <property type="molecule type" value="Genomic_DNA"/>
</dbReference>
<dbReference type="PANTHER" id="PTHR42923:SF3">
    <property type="entry name" value="PROTOPORPHYRINOGEN OXIDASE"/>
    <property type="match status" value="1"/>
</dbReference>